<sequence length="273" mass="30547">MNVRLPERNRSSRHSTHHLILPLRQKYRPSFRSTLQKPILLLSSLPLISITQHPRITLVPIQLCYLTTLFEGDLPKSKSSESNVLAASEGLVIKSPAHMREGVINKEGGSFVDGILGDSKPVFDQTHEVGLYPSTYSSETGQRQCSSSMGNSKENGPCHHEGKRKGHRRNSKKRPFTRAISQKLTGDAMKSSETTTMENRKRKRSGDVEIELPTNDVVDVSNELSEKNKILTWPGTKHSKDDKEVSKQTIVDNMHLQEVLGGRVFDTKILAEA</sequence>
<reference evidence="2 3" key="1">
    <citation type="submission" date="2020-09" db="EMBL/GenBank/DDBJ databases">
        <title>De no assembly of potato wild relative species, Solanum commersonii.</title>
        <authorList>
            <person name="Cho K."/>
        </authorList>
    </citation>
    <scope>NUCLEOTIDE SEQUENCE [LARGE SCALE GENOMIC DNA]</scope>
    <source>
        <strain evidence="2">LZ3.2</strain>
        <tissue evidence="2">Leaf</tissue>
    </source>
</reference>
<proteinExistence type="predicted"/>
<dbReference type="AlphaFoldDB" id="A0A9J6B6I0"/>
<feature type="non-terminal residue" evidence="2">
    <location>
        <position position="1"/>
    </location>
</feature>
<comment type="caution">
    <text evidence="2">The sequence shown here is derived from an EMBL/GenBank/DDBJ whole genome shotgun (WGS) entry which is preliminary data.</text>
</comment>
<keyword evidence="3" id="KW-1185">Reference proteome</keyword>
<evidence type="ECO:0000313" key="3">
    <source>
        <dbReference type="Proteomes" id="UP000824120"/>
    </source>
</evidence>
<organism evidence="2 3">
    <name type="scientific">Solanum commersonii</name>
    <name type="common">Commerson's wild potato</name>
    <name type="synonym">Commerson's nightshade</name>
    <dbReference type="NCBI Taxonomy" id="4109"/>
    <lineage>
        <taxon>Eukaryota</taxon>
        <taxon>Viridiplantae</taxon>
        <taxon>Streptophyta</taxon>
        <taxon>Embryophyta</taxon>
        <taxon>Tracheophyta</taxon>
        <taxon>Spermatophyta</taxon>
        <taxon>Magnoliopsida</taxon>
        <taxon>eudicotyledons</taxon>
        <taxon>Gunneridae</taxon>
        <taxon>Pentapetalae</taxon>
        <taxon>asterids</taxon>
        <taxon>lamiids</taxon>
        <taxon>Solanales</taxon>
        <taxon>Solanaceae</taxon>
        <taxon>Solanoideae</taxon>
        <taxon>Solaneae</taxon>
        <taxon>Solanum</taxon>
    </lineage>
</organism>
<evidence type="ECO:0000256" key="1">
    <source>
        <dbReference type="SAM" id="MobiDB-lite"/>
    </source>
</evidence>
<feature type="compositionally biased region" description="Polar residues" evidence="1">
    <location>
        <begin position="134"/>
        <end position="154"/>
    </location>
</feature>
<feature type="region of interest" description="Disordered" evidence="1">
    <location>
        <begin position="133"/>
        <end position="206"/>
    </location>
</feature>
<accession>A0A9J6B6I0</accession>
<gene>
    <name evidence="2" type="ORF">H5410_003889</name>
</gene>
<evidence type="ECO:0000313" key="2">
    <source>
        <dbReference type="EMBL" id="KAG5632172.1"/>
    </source>
</evidence>
<dbReference type="EMBL" id="JACXVP010000001">
    <property type="protein sequence ID" value="KAG5632172.1"/>
    <property type="molecule type" value="Genomic_DNA"/>
</dbReference>
<dbReference type="Proteomes" id="UP000824120">
    <property type="component" value="Chromosome 1"/>
</dbReference>
<feature type="compositionally biased region" description="Basic residues" evidence="1">
    <location>
        <begin position="161"/>
        <end position="176"/>
    </location>
</feature>
<dbReference type="OrthoDB" id="1837276at2759"/>
<protein>
    <submittedName>
        <fullName evidence="2">Uncharacterized protein</fullName>
    </submittedName>
</protein>
<name>A0A9J6B6I0_SOLCO</name>